<organism evidence="5 6">
    <name type="scientific">Rufibacter roseus</name>
    <dbReference type="NCBI Taxonomy" id="1567108"/>
    <lineage>
        <taxon>Bacteria</taxon>
        <taxon>Pseudomonadati</taxon>
        <taxon>Bacteroidota</taxon>
        <taxon>Cytophagia</taxon>
        <taxon>Cytophagales</taxon>
        <taxon>Hymenobacteraceae</taxon>
        <taxon>Rufibacter</taxon>
    </lineage>
</organism>
<dbReference type="InterPro" id="IPR031107">
    <property type="entry name" value="Small_HSP"/>
</dbReference>
<dbReference type="RefSeq" id="WP_066625289.1">
    <property type="nucleotide sequence ID" value="NZ_JBHSYQ010000003.1"/>
</dbReference>
<keyword evidence="6" id="KW-1185">Reference proteome</keyword>
<evidence type="ECO:0000256" key="3">
    <source>
        <dbReference type="SAM" id="MobiDB-lite"/>
    </source>
</evidence>
<evidence type="ECO:0000313" key="6">
    <source>
        <dbReference type="Proteomes" id="UP001596405"/>
    </source>
</evidence>
<proteinExistence type="inferred from homology"/>
<feature type="domain" description="SHSP" evidence="4">
    <location>
        <begin position="34"/>
        <end position="147"/>
    </location>
</feature>
<feature type="region of interest" description="Disordered" evidence="3">
    <location>
        <begin position="147"/>
        <end position="187"/>
    </location>
</feature>
<gene>
    <name evidence="5" type="ORF">ACFQHR_02515</name>
</gene>
<dbReference type="CDD" id="cd06464">
    <property type="entry name" value="ACD_sHsps-like"/>
    <property type="match status" value="1"/>
</dbReference>
<dbReference type="PROSITE" id="PS01031">
    <property type="entry name" value="SHSP"/>
    <property type="match status" value="1"/>
</dbReference>
<dbReference type="InterPro" id="IPR008978">
    <property type="entry name" value="HSP20-like_chaperone"/>
</dbReference>
<dbReference type="Pfam" id="PF00011">
    <property type="entry name" value="HSP20"/>
    <property type="match status" value="1"/>
</dbReference>
<dbReference type="Proteomes" id="UP001596405">
    <property type="component" value="Unassembled WGS sequence"/>
</dbReference>
<dbReference type="SUPFAM" id="SSF49764">
    <property type="entry name" value="HSP20-like chaperones"/>
    <property type="match status" value="1"/>
</dbReference>
<sequence>MAIQRFRSGLDDFMPQTFSSMLDRFFQDTVNSQERLSKFNPMVDSYETEKGFEIEVALPGLSKEDIQLDFQEGRLTISGERRFRKEEKEKRYHLIESQYGTFSRTFYLPDTVDADKIEAVFENGILHVSVPKDERKTARHRIEVRDGDTRSLAIESNGNSEKQAEAKQKNNAAAPKKRQLVHENGTH</sequence>
<comment type="caution">
    <text evidence="5">The sequence shown here is derived from an EMBL/GenBank/DDBJ whole genome shotgun (WGS) entry which is preliminary data.</text>
</comment>
<evidence type="ECO:0000313" key="5">
    <source>
        <dbReference type="EMBL" id="MFC6996476.1"/>
    </source>
</evidence>
<dbReference type="EMBL" id="JBHSYQ010000003">
    <property type="protein sequence ID" value="MFC6996476.1"/>
    <property type="molecule type" value="Genomic_DNA"/>
</dbReference>
<evidence type="ECO:0000259" key="4">
    <source>
        <dbReference type="PROSITE" id="PS01031"/>
    </source>
</evidence>
<protein>
    <submittedName>
        <fullName evidence="5">Hsp20/alpha crystallin family protein</fullName>
    </submittedName>
</protein>
<reference evidence="6" key="1">
    <citation type="journal article" date="2019" name="Int. J. Syst. Evol. Microbiol.">
        <title>The Global Catalogue of Microorganisms (GCM) 10K type strain sequencing project: providing services to taxonomists for standard genome sequencing and annotation.</title>
        <authorList>
            <consortium name="The Broad Institute Genomics Platform"/>
            <consortium name="The Broad Institute Genome Sequencing Center for Infectious Disease"/>
            <person name="Wu L."/>
            <person name="Ma J."/>
        </authorList>
    </citation>
    <scope>NUCLEOTIDE SEQUENCE [LARGE SCALE GENOMIC DNA]</scope>
    <source>
        <strain evidence="6">CGMCC 4.7393</strain>
    </source>
</reference>
<dbReference type="PANTHER" id="PTHR11527">
    <property type="entry name" value="HEAT-SHOCK PROTEIN 20 FAMILY MEMBER"/>
    <property type="match status" value="1"/>
</dbReference>
<evidence type="ECO:0000256" key="1">
    <source>
        <dbReference type="PROSITE-ProRule" id="PRU00285"/>
    </source>
</evidence>
<comment type="similarity">
    <text evidence="1 2">Belongs to the small heat shock protein (HSP20) family.</text>
</comment>
<dbReference type="InterPro" id="IPR002068">
    <property type="entry name" value="A-crystallin/Hsp20_dom"/>
</dbReference>
<dbReference type="Gene3D" id="2.60.40.790">
    <property type="match status" value="1"/>
</dbReference>
<evidence type="ECO:0000256" key="2">
    <source>
        <dbReference type="RuleBase" id="RU003616"/>
    </source>
</evidence>
<accession>A0ABW2DJN6</accession>
<name>A0ABW2DJN6_9BACT</name>